<keyword evidence="4 8" id="KW-0067">ATP-binding</keyword>
<dbReference type="PATRIC" id="fig|989403.3.peg.1609"/>
<dbReference type="GO" id="GO:0015807">
    <property type="term" value="P:L-amino acid transport"/>
    <property type="evidence" value="ECO:0007669"/>
    <property type="project" value="TreeGrafter"/>
</dbReference>
<evidence type="ECO:0000256" key="6">
    <source>
        <dbReference type="SAM" id="MobiDB-lite"/>
    </source>
</evidence>
<accession>A0A165ZRY5</accession>
<feature type="region of interest" description="Disordered" evidence="6">
    <location>
        <begin position="1"/>
        <end position="21"/>
    </location>
</feature>
<dbReference type="Pfam" id="PF00005">
    <property type="entry name" value="ABC_tran"/>
    <property type="match status" value="1"/>
</dbReference>
<dbReference type="AlphaFoldDB" id="A0A165ZRY5"/>
<sequence>MTSQAIAERSMPKNTAPQKYSGKPILTMTDVRGGYGDADILHGVNMQVTEQQIVVIVGPNGAGKSTAMKAIFGLLKVRGGSILVNGTDIAGWKPNRIVQHGVCYVPQVNNIFREMTIHENLEMGAFLRKGDISASLERVYTLFPDLKERRNALAGNLSGGQRQMVAMGRALMLDPSLLLLDEPTAGLSPKYMEQIFEITRNLRDAGLSILLVEQHAKQALAFADKGYVLAAGSNRHEGTGQELLADREVAEMFLGG</sequence>
<dbReference type="InterPro" id="IPR017871">
    <property type="entry name" value="ABC_transporter-like_CS"/>
</dbReference>
<keyword evidence="3" id="KW-0547">Nucleotide-binding</keyword>
<name>A0A165ZRY5_9HYPH</name>
<evidence type="ECO:0000256" key="5">
    <source>
        <dbReference type="ARBA" id="ARBA00022970"/>
    </source>
</evidence>
<protein>
    <submittedName>
        <fullName evidence="8">High-affinity branched-chain amino acid transport ATP-binding protein LivF</fullName>
    </submittedName>
</protein>
<evidence type="ECO:0000256" key="3">
    <source>
        <dbReference type="ARBA" id="ARBA00022741"/>
    </source>
</evidence>
<proteinExistence type="inferred from homology"/>
<dbReference type="GO" id="GO:0016887">
    <property type="term" value="F:ATP hydrolysis activity"/>
    <property type="evidence" value="ECO:0007669"/>
    <property type="project" value="InterPro"/>
</dbReference>
<dbReference type="PROSITE" id="PS50893">
    <property type="entry name" value="ABC_TRANSPORTER_2"/>
    <property type="match status" value="1"/>
</dbReference>
<feature type="domain" description="ABC transporter" evidence="7">
    <location>
        <begin position="26"/>
        <end position="256"/>
    </location>
</feature>
<evidence type="ECO:0000256" key="1">
    <source>
        <dbReference type="ARBA" id="ARBA00005417"/>
    </source>
</evidence>
<evidence type="ECO:0000259" key="7">
    <source>
        <dbReference type="PROSITE" id="PS50893"/>
    </source>
</evidence>
<dbReference type="PANTHER" id="PTHR43820:SF4">
    <property type="entry name" value="HIGH-AFFINITY BRANCHED-CHAIN AMINO ACID TRANSPORT ATP-BINDING PROTEIN LIVF"/>
    <property type="match status" value="1"/>
</dbReference>
<dbReference type="Proteomes" id="UP000076577">
    <property type="component" value="Unassembled WGS sequence"/>
</dbReference>
<dbReference type="InterPro" id="IPR003439">
    <property type="entry name" value="ABC_transporter-like_ATP-bd"/>
</dbReference>
<evidence type="ECO:0000313" key="9">
    <source>
        <dbReference type="Proteomes" id="UP000076577"/>
    </source>
</evidence>
<gene>
    <name evidence="8" type="primary">livF_4</name>
    <name evidence="8" type="ORF">PsAD2_01511</name>
</gene>
<comment type="similarity">
    <text evidence="1">Belongs to the ABC transporter superfamily.</text>
</comment>
<dbReference type="STRING" id="989403.SAMN05421798_103232"/>
<dbReference type="GO" id="GO:0015658">
    <property type="term" value="F:branched-chain amino acid transmembrane transporter activity"/>
    <property type="evidence" value="ECO:0007669"/>
    <property type="project" value="TreeGrafter"/>
</dbReference>
<dbReference type="InterPro" id="IPR052156">
    <property type="entry name" value="BCAA_Transport_ATP-bd_LivF"/>
</dbReference>
<dbReference type="InterPro" id="IPR027417">
    <property type="entry name" value="P-loop_NTPase"/>
</dbReference>
<comment type="caution">
    <text evidence="8">The sequence shown here is derived from an EMBL/GenBank/DDBJ whole genome shotgun (WGS) entry which is preliminary data.</text>
</comment>
<dbReference type="PANTHER" id="PTHR43820">
    <property type="entry name" value="HIGH-AFFINITY BRANCHED-CHAIN AMINO ACID TRANSPORT ATP-BINDING PROTEIN LIVF"/>
    <property type="match status" value="1"/>
</dbReference>
<organism evidence="8 9">
    <name type="scientific">Pseudovibrio axinellae</name>
    <dbReference type="NCBI Taxonomy" id="989403"/>
    <lineage>
        <taxon>Bacteria</taxon>
        <taxon>Pseudomonadati</taxon>
        <taxon>Pseudomonadota</taxon>
        <taxon>Alphaproteobacteria</taxon>
        <taxon>Hyphomicrobiales</taxon>
        <taxon>Stappiaceae</taxon>
        <taxon>Pseudovibrio</taxon>
    </lineage>
</organism>
<dbReference type="SUPFAM" id="SSF52540">
    <property type="entry name" value="P-loop containing nucleoside triphosphate hydrolases"/>
    <property type="match status" value="1"/>
</dbReference>
<dbReference type="EMBL" id="LMCB01000010">
    <property type="protein sequence ID" value="KZL20215.1"/>
    <property type="molecule type" value="Genomic_DNA"/>
</dbReference>
<keyword evidence="5" id="KW-0029">Amino-acid transport</keyword>
<evidence type="ECO:0000313" key="8">
    <source>
        <dbReference type="EMBL" id="KZL20215.1"/>
    </source>
</evidence>
<keyword evidence="9" id="KW-1185">Reference proteome</keyword>
<dbReference type="InterPro" id="IPR003593">
    <property type="entry name" value="AAA+_ATPase"/>
</dbReference>
<dbReference type="CDD" id="cd03224">
    <property type="entry name" value="ABC_TM1139_LivF_branched"/>
    <property type="match status" value="1"/>
</dbReference>
<evidence type="ECO:0000256" key="2">
    <source>
        <dbReference type="ARBA" id="ARBA00022448"/>
    </source>
</evidence>
<keyword evidence="2" id="KW-0813">Transport</keyword>
<evidence type="ECO:0000256" key="4">
    <source>
        <dbReference type="ARBA" id="ARBA00022840"/>
    </source>
</evidence>
<dbReference type="SMART" id="SM00382">
    <property type="entry name" value="AAA"/>
    <property type="match status" value="1"/>
</dbReference>
<reference evidence="8 9" key="1">
    <citation type="journal article" date="2016" name="Front. Microbiol.">
        <title>Comparative Genomic Analysis Reveals a Diverse Repertoire of Genes Involved in Prokaryote-Eukaryote Interactions within the Pseudovibrio Genus.</title>
        <authorList>
            <person name="Romano S."/>
            <person name="Fernandez-Guerra A."/>
            <person name="Reen F.J."/>
            <person name="Glockner F.O."/>
            <person name="Crowley S.P."/>
            <person name="O'Sullivan O."/>
            <person name="Cotter P.D."/>
            <person name="Adams C."/>
            <person name="Dobson A.D."/>
            <person name="O'Gara F."/>
        </authorList>
    </citation>
    <scope>NUCLEOTIDE SEQUENCE [LARGE SCALE GENOMIC DNA]</scope>
    <source>
        <strain evidence="8 9">Ad2</strain>
    </source>
</reference>
<dbReference type="PROSITE" id="PS00211">
    <property type="entry name" value="ABC_TRANSPORTER_1"/>
    <property type="match status" value="1"/>
</dbReference>
<dbReference type="Gene3D" id="3.40.50.300">
    <property type="entry name" value="P-loop containing nucleotide triphosphate hydrolases"/>
    <property type="match status" value="1"/>
</dbReference>
<dbReference type="GO" id="GO:0005524">
    <property type="term" value="F:ATP binding"/>
    <property type="evidence" value="ECO:0007669"/>
    <property type="project" value="UniProtKB-KW"/>
</dbReference>